<dbReference type="EMBL" id="BK032733">
    <property type="protein sequence ID" value="DAF57374.1"/>
    <property type="molecule type" value="Genomic_DNA"/>
</dbReference>
<organism evidence="1">
    <name type="scientific">Podoviridae sp. ctefc32</name>
    <dbReference type="NCBI Taxonomy" id="2827742"/>
    <lineage>
        <taxon>Viruses</taxon>
        <taxon>Duplodnaviria</taxon>
        <taxon>Heunggongvirae</taxon>
        <taxon>Uroviricota</taxon>
        <taxon>Caudoviricetes</taxon>
    </lineage>
</organism>
<proteinExistence type="predicted"/>
<accession>A0A8S5T2A5</accession>
<evidence type="ECO:0000313" key="1">
    <source>
        <dbReference type="EMBL" id="DAF57374.1"/>
    </source>
</evidence>
<protein>
    <submittedName>
        <fullName evidence="1">Uncharacterized protein</fullName>
    </submittedName>
</protein>
<sequence>MDYTAHAKNLQGLFHRFSLISGLRCVYKFLLCLDFHGP</sequence>
<name>A0A8S5T2A5_9CAUD</name>
<reference evidence="1" key="1">
    <citation type="journal article" date="2021" name="Proc. Natl. Acad. Sci. U.S.A.">
        <title>A Catalog of Tens of Thousands of Viruses from Human Metagenomes Reveals Hidden Associations with Chronic Diseases.</title>
        <authorList>
            <person name="Tisza M.J."/>
            <person name="Buck C.B."/>
        </authorList>
    </citation>
    <scope>NUCLEOTIDE SEQUENCE</scope>
    <source>
        <strain evidence="1">Ctefc32</strain>
    </source>
</reference>